<dbReference type="EMBL" id="CP059664">
    <property type="protein sequence ID" value="QRW21678.1"/>
    <property type="molecule type" value="Genomic_DNA"/>
</dbReference>
<dbReference type="PANTHER" id="PTHR34072">
    <property type="entry name" value="ENZYMATIC POLYPROTEIN-RELATED"/>
    <property type="match status" value="1"/>
</dbReference>
<feature type="domain" description="Reverse transcriptase/retrotransposon-derived protein RNase H-like" evidence="2">
    <location>
        <begin position="1"/>
        <end position="56"/>
    </location>
</feature>
<name>A0A8H8NZC1_9AGAM</name>
<dbReference type="SUPFAM" id="SSF56672">
    <property type="entry name" value="DNA/RNA polymerases"/>
    <property type="match status" value="1"/>
</dbReference>
<feature type="compositionally biased region" description="Basic and acidic residues" evidence="1">
    <location>
        <begin position="69"/>
        <end position="87"/>
    </location>
</feature>
<dbReference type="RefSeq" id="XP_043181915.1">
    <property type="nucleotide sequence ID" value="XM_043326483.1"/>
</dbReference>
<sequence length="160" mass="18045">MGAILSQQGPDNRLHPIAYMSKSFSGAKANYDTHNKELLAIIKALEEWQTWSTGCKLAPSTAGMLDGKQSGKPDALSRRSDYKDSPQEPKVMIPPKVFVNTRTSEEGLATTEEIHSLLREDPSLEPIICFLTEDMDNALPSIRKAYREYDWCYKPPNLYH</sequence>
<organism evidence="3 4">
    <name type="scientific">Rhizoctonia solani</name>
    <dbReference type="NCBI Taxonomy" id="456999"/>
    <lineage>
        <taxon>Eukaryota</taxon>
        <taxon>Fungi</taxon>
        <taxon>Dikarya</taxon>
        <taxon>Basidiomycota</taxon>
        <taxon>Agaricomycotina</taxon>
        <taxon>Agaricomycetes</taxon>
        <taxon>Cantharellales</taxon>
        <taxon>Ceratobasidiaceae</taxon>
        <taxon>Rhizoctonia</taxon>
    </lineage>
</organism>
<evidence type="ECO:0000313" key="3">
    <source>
        <dbReference type="EMBL" id="QRW21678.1"/>
    </source>
</evidence>
<dbReference type="GeneID" id="67028946"/>
<evidence type="ECO:0000256" key="1">
    <source>
        <dbReference type="SAM" id="MobiDB-lite"/>
    </source>
</evidence>
<gene>
    <name evidence="3" type="ORF">RhiXN_06667</name>
</gene>
<feature type="region of interest" description="Disordered" evidence="1">
    <location>
        <begin position="62"/>
        <end position="90"/>
    </location>
</feature>
<accession>A0A8H8NZC1</accession>
<evidence type="ECO:0000259" key="2">
    <source>
        <dbReference type="Pfam" id="PF17919"/>
    </source>
</evidence>
<dbReference type="InterPro" id="IPR043502">
    <property type="entry name" value="DNA/RNA_pol_sf"/>
</dbReference>
<protein>
    <submittedName>
        <fullName evidence="3">Retrotransposable element Tf2 protein</fullName>
    </submittedName>
</protein>
<proteinExistence type="predicted"/>
<dbReference type="AlphaFoldDB" id="A0A8H8NZC1"/>
<dbReference type="PANTHER" id="PTHR34072:SF52">
    <property type="entry name" value="RIBONUCLEASE H"/>
    <property type="match status" value="1"/>
</dbReference>
<dbReference type="Proteomes" id="UP000650533">
    <property type="component" value="Chromosome 7"/>
</dbReference>
<evidence type="ECO:0000313" key="4">
    <source>
        <dbReference type="Proteomes" id="UP000650533"/>
    </source>
</evidence>
<dbReference type="KEGG" id="rsx:RhiXN_06667"/>
<reference evidence="3" key="1">
    <citation type="submission" date="2020-05" db="EMBL/GenBank/DDBJ databases">
        <title>Evolutionary and genomic comparisons of hybrid uninucleate and nonhybrid Rhizoctonia fungi.</title>
        <authorList>
            <person name="Li C."/>
            <person name="Chen X."/>
        </authorList>
    </citation>
    <scope>NUCLEOTIDE SEQUENCE</scope>
    <source>
        <strain evidence="3">AG-1 IA</strain>
    </source>
</reference>
<dbReference type="InterPro" id="IPR041577">
    <property type="entry name" value="RT_RNaseH_2"/>
</dbReference>
<dbReference type="Pfam" id="PF17919">
    <property type="entry name" value="RT_RNaseH_2"/>
    <property type="match status" value="1"/>
</dbReference>